<feature type="domain" description="Acetyl xylan esterase" evidence="3">
    <location>
        <begin position="1"/>
        <end position="334"/>
    </location>
</feature>
<dbReference type="InterPro" id="IPR039069">
    <property type="entry name" value="CE7"/>
</dbReference>
<reference evidence="4 5" key="1">
    <citation type="submission" date="2013-12" db="EMBL/GenBank/DDBJ databases">
        <authorList>
            <consortium name="DOE Joint Genome Institute"/>
            <person name="Smidt H."/>
            <person name="Huntemann M."/>
            <person name="Han J."/>
            <person name="Chen A."/>
            <person name="Kyrpides N."/>
            <person name="Mavromatis K."/>
            <person name="Markowitz V."/>
            <person name="Palaniappan K."/>
            <person name="Ivanova N."/>
            <person name="Schaumberg A."/>
            <person name="Pati A."/>
            <person name="Liolios K."/>
            <person name="Nordberg H.P."/>
            <person name="Cantor M.N."/>
            <person name="Hua S.X."/>
            <person name="Woyke T."/>
        </authorList>
    </citation>
    <scope>NUCLEOTIDE SEQUENCE [LARGE SCALE GENOMIC DNA]</scope>
    <source>
        <strain evidence="5">DSM 15288</strain>
    </source>
</reference>
<organism evidence="4 5">
    <name type="scientific">Desulfitobacterium metallireducens DSM 15288</name>
    <dbReference type="NCBI Taxonomy" id="871968"/>
    <lineage>
        <taxon>Bacteria</taxon>
        <taxon>Bacillati</taxon>
        <taxon>Bacillota</taxon>
        <taxon>Clostridia</taxon>
        <taxon>Eubacteriales</taxon>
        <taxon>Desulfitobacteriaceae</taxon>
        <taxon>Desulfitobacterium</taxon>
    </lineage>
</organism>
<feature type="binding site" evidence="2">
    <location>
        <position position="91"/>
    </location>
    <ligand>
        <name>substrate</name>
    </ligand>
</feature>
<dbReference type="GO" id="GO:0005976">
    <property type="term" value="P:polysaccharide metabolic process"/>
    <property type="evidence" value="ECO:0007669"/>
    <property type="project" value="TreeGrafter"/>
</dbReference>
<dbReference type="GO" id="GO:0052689">
    <property type="term" value="F:carboxylic ester hydrolase activity"/>
    <property type="evidence" value="ECO:0007669"/>
    <property type="project" value="TreeGrafter"/>
</dbReference>
<dbReference type="SUPFAM" id="SSF53474">
    <property type="entry name" value="alpha/beta-Hydrolases"/>
    <property type="match status" value="1"/>
</dbReference>
<keyword evidence="5" id="KW-1185">Reference proteome</keyword>
<dbReference type="InterPro" id="IPR029058">
    <property type="entry name" value="AB_hydrolase_fold"/>
</dbReference>
<dbReference type="PANTHER" id="PTHR40111:SF1">
    <property type="entry name" value="CEPHALOSPORIN-C DEACETYLASE"/>
    <property type="match status" value="1"/>
</dbReference>
<name>W0E9D8_9FIRM</name>
<feature type="active site" description="Charge relay system" evidence="1">
    <location>
        <position position="319"/>
    </location>
</feature>
<dbReference type="RefSeq" id="WP_006716272.1">
    <property type="nucleotide sequence ID" value="NZ_CP007032.1"/>
</dbReference>
<feature type="active site" description="Nucleophile" evidence="1">
    <location>
        <position position="181"/>
    </location>
</feature>
<dbReference type="STRING" id="871968.DESME_01120"/>
<dbReference type="eggNOG" id="COG3458">
    <property type="taxonomic scope" value="Bacteria"/>
</dbReference>
<dbReference type="KEGG" id="dmt:DESME_01120"/>
<feature type="active site" description="Charge relay system" evidence="1">
    <location>
        <position position="290"/>
    </location>
</feature>
<dbReference type="AlphaFoldDB" id="W0E9D8"/>
<evidence type="ECO:0000313" key="5">
    <source>
        <dbReference type="Proteomes" id="UP000010847"/>
    </source>
</evidence>
<evidence type="ECO:0000313" key="4">
    <source>
        <dbReference type="EMBL" id="AHF05834.1"/>
    </source>
</evidence>
<evidence type="ECO:0000256" key="2">
    <source>
        <dbReference type="PIRSR" id="PIRSR639069-2"/>
    </source>
</evidence>
<gene>
    <name evidence="4" type="ORF">DESME_01120</name>
</gene>
<dbReference type="Gene3D" id="3.40.50.1820">
    <property type="entry name" value="alpha/beta hydrolase"/>
    <property type="match status" value="1"/>
</dbReference>
<dbReference type="InterPro" id="IPR008391">
    <property type="entry name" value="AXE1_dom"/>
</dbReference>
<dbReference type="HOGENOM" id="CLU_054209_0_0_9"/>
<sequence length="338" mass="37831">MSLIDEELEKLKSYTASVHRPIDFKDFWQKALQEDFQLTAQLELERISYPLTQVEVFKASLCASDGVMLKGYYLRPASVNIYPALVRFHGYSGNRGQISELLFWALQGYAILGLDVRGQCGETPDGRIYPQGGFSGWMTLGIDSPNHHYFRYVYLDAVRAIVALSKQPEVDSERLGVFGKSQGGGLAVISAGLINGLGEEVGLQTKVKVISAAIPFLADFRGSFKMQRDGEGPIAELSWYFRLSDPEHKHEEDVFKVLDYFDTVNFAPWVGEAGKKGFVSKSLVSMGLKDTACPPPTVYALYQALSGEKKLLVYPEYGHESPDEFVDRQLEFLARELR</sequence>
<evidence type="ECO:0000259" key="3">
    <source>
        <dbReference type="Pfam" id="PF05448"/>
    </source>
</evidence>
<dbReference type="Pfam" id="PF05448">
    <property type="entry name" value="AXE1"/>
    <property type="match status" value="1"/>
</dbReference>
<dbReference type="EMBL" id="CP007032">
    <property type="protein sequence ID" value="AHF05834.1"/>
    <property type="molecule type" value="Genomic_DNA"/>
</dbReference>
<dbReference type="Proteomes" id="UP000010847">
    <property type="component" value="Chromosome"/>
</dbReference>
<dbReference type="OrthoDB" id="9770528at2"/>
<dbReference type="PANTHER" id="PTHR40111">
    <property type="entry name" value="CEPHALOSPORIN-C DEACETYLASE"/>
    <property type="match status" value="1"/>
</dbReference>
<accession>W0E9D8</accession>
<proteinExistence type="predicted"/>
<protein>
    <submittedName>
        <fullName evidence="4">Acetyl xylan esterase</fullName>
    </submittedName>
</protein>
<evidence type="ECO:0000256" key="1">
    <source>
        <dbReference type="PIRSR" id="PIRSR639069-1"/>
    </source>
</evidence>